<comment type="caution">
    <text evidence="5">The sequence shown here is derived from an EMBL/GenBank/DDBJ whole genome shotgun (WGS) entry which is preliminary data.</text>
</comment>
<evidence type="ECO:0000313" key="5">
    <source>
        <dbReference type="EMBL" id="GBQ04035.1"/>
    </source>
</evidence>
<evidence type="ECO:0000256" key="3">
    <source>
        <dbReference type="ARBA" id="ARBA00023163"/>
    </source>
</evidence>
<dbReference type="PANTHER" id="PTHR35807:SF1">
    <property type="entry name" value="TRANSCRIPTIONAL REGULATOR REDD"/>
    <property type="match status" value="1"/>
</dbReference>
<protein>
    <recommendedName>
        <fullName evidence="4">Bacterial transcriptional activator domain-containing protein</fullName>
    </recommendedName>
</protein>
<dbReference type="PANTHER" id="PTHR35807">
    <property type="entry name" value="TRANSCRIPTIONAL REGULATOR REDD-RELATED"/>
    <property type="match status" value="1"/>
</dbReference>
<evidence type="ECO:0000256" key="2">
    <source>
        <dbReference type="ARBA" id="ARBA00023015"/>
    </source>
</evidence>
<accession>A0A388T8W3</accession>
<dbReference type="SUPFAM" id="SSF48452">
    <property type="entry name" value="TPR-like"/>
    <property type="match status" value="1"/>
</dbReference>
<keyword evidence="1" id="KW-0902">Two-component regulatory system</keyword>
<dbReference type="InterPro" id="IPR036388">
    <property type="entry name" value="WH-like_DNA-bd_sf"/>
</dbReference>
<dbReference type="InterPro" id="IPR045535">
    <property type="entry name" value="ThsA_Macro"/>
</dbReference>
<dbReference type="AlphaFoldDB" id="A0A388T8W3"/>
<evidence type="ECO:0000256" key="1">
    <source>
        <dbReference type="ARBA" id="ARBA00023012"/>
    </source>
</evidence>
<dbReference type="Gene3D" id="1.25.40.10">
    <property type="entry name" value="Tetratricopeptide repeat domain"/>
    <property type="match status" value="1"/>
</dbReference>
<dbReference type="InterPro" id="IPR005158">
    <property type="entry name" value="BTAD"/>
</dbReference>
<sequence length="469" mass="51734">MHNHRGATGMAGAEARVRVKILGPVQLEVDRIPIRLTPLTIRLLLRLVAAEGEAVPVRQLRRDVWGLADEPRHLDQRNRNEVQKRVLELRRALAPGRDAAGTSILRTEQQVTVQGPETAYRLVLRPEELDSSRFTAIVGDALLAPPATAAHRLAEALSLVRGRPLAEVSGEGFAVPFVRRLTGLQESARRELVRAQMDLGRPELALPIAELIAYEHPDDAEAARVLDALRAQLRARHGDELLRHRVPLPGQRTDVVLLRGDLFDQEDCNLVVGFSDTFDTETAEDLVISRESVQSQLVDRLFAGRRRLLDDKLRAGLRKTKAVGTETARSKPLGRRVRYPVGTTVAVPVDGRRVFAIAYSQLGNDLVARSSDRDLRLGLENLWASVAVHGLFKPVAIPLIGSGLARVTDLDRGQLVALIVDSFIDACARLPALTPELRVVIRPQDLARTDLTPVEQRFQDLVPGSRAAD</sequence>
<dbReference type="Proteomes" id="UP000265354">
    <property type="component" value="Unassembled WGS sequence"/>
</dbReference>
<dbReference type="SMART" id="SM01043">
    <property type="entry name" value="BTAD"/>
    <property type="match status" value="1"/>
</dbReference>
<reference evidence="5 6" key="1">
    <citation type="submission" date="2018-07" db="EMBL/GenBank/DDBJ databases">
        <title>Whole Genome Shotgun Sequence of Streptomyces spongiicola strain 531S.</title>
        <authorList>
            <person name="Dohra H."/>
            <person name="Kodani S."/>
        </authorList>
    </citation>
    <scope>NUCLEOTIDE SEQUENCE [LARGE SCALE GENOMIC DNA]</scope>
    <source>
        <strain evidence="5 6">531S</strain>
    </source>
</reference>
<keyword evidence="3" id="KW-0804">Transcription</keyword>
<dbReference type="Pfam" id="PF03704">
    <property type="entry name" value="BTAD"/>
    <property type="match status" value="1"/>
</dbReference>
<feature type="domain" description="Bacterial transcriptional activator" evidence="4">
    <location>
        <begin position="129"/>
        <end position="242"/>
    </location>
</feature>
<dbReference type="InterPro" id="IPR051677">
    <property type="entry name" value="AfsR-DnrI-RedD_regulator"/>
</dbReference>
<proteinExistence type="predicted"/>
<dbReference type="GO" id="GO:0006355">
    <property type="term" value="P:regulation of DNA-templated transcription"/>
    <property type="evidence" value="ECO:0007669"/>
    <property type="project" value="TreeGrafter"/>
</dbReference>
<dbReference type="GO" id="GO:0003677">
    <property type="term" value="F:DNA binding"/>
    <property type="evidence" value="ECO:0007669"/>
    <property type="project" value="TreeGrafter"/>
</dbReference>
<organism evidence="5 6">
    <name type="scientific">Streptomyces spongiicola</name>
    <dbReference type="NCBI Taxonomy" id="1690221"/>
    <lineage>
        <taxon>Bacteria</taxon>
        <taxon>Bacillati</taxon>
        <taxon>Actinomycetota</taxon>
        <taxon>Actinomycetes</taxon>
        <taxon>Kitasatosporales</taxon>
        <taxon>Streptomycetaceae</taxon>
        <taxon>Streptomyces</taxon>
    </lineage>
</organism>
<dbReference type="GO" id="GO:0000160">
    <property type="term" value="P:phosphorelay signal transduction system"/>
    <property type="evidence" value="ECO:0007669"/>
    <property type="project" value="UniProtKB-KW"/>
</dbReference>
<evidence type="ECO:0000259" key="4">
    <source>
        <dbReference type="SMART" id="SM01043"/>
    </source>
</evidence>
<dbReference type="Pfam" id="PF20016">
    <property type="entry name" value="ThsA_Macro"/>
    <property type="match status" value="1"/>
</dbReference>
<keyword evidence="2" id="KW-0805">Transcription regulation</keyword>
<evidence type="ECO:0000313" key="6">
    <source>
        <dbReference type="Proteomes" id="UP000265354"/>
    </source>
</evidence>
<dbReference type="InterPro" id="IPR011990">
    <property type="entry name" value="TPR-like_helical_dom_sf"/>
</dbReference>
<name>A0A388T8W3_9ACTN</name>
<dbReference type="Gene3D" id="1.10.10.10">
    <property type="entry name" value="Winged helix-like DNA-binding domain superfamily/Winged helix DNA-binding domain"/>
    <property type="match status" value="1"/>
</dbReference>
<dbReference type="EMBL" id="BGZL01000026">
    <property type="protein sequence ID" value="GBQ04035.1"/>
    <property type="molecule type" value="Genomic_DNA"/>
</dbReference>
<gene>
    <name evidence="5" type="ORF">SSP531S_55250</name>
</gene>